<dbReference type="Proteomes" id="UP000095149">
    <property type="component" value="Unassembled WGS sequence"/>
</dbReference>
<proteinExistence type="predicted"/>
<feature type="transmembrane region" description="Helical" evidence="2">
    <location>
        <begin position="93"/>
        <end position="117"/>
    </location>
</feature>
<feature type="transmembrane region" description="Helical" evidence="2">
    <location>
        <begin position="227"/>
        <end position="249"/>
    </location>
</feature>
<accession>A0A1E3JYR3</accession>
<evidence type="ECO:0000256" key="2">
    <source>
        <dbReference type="SAM" id="Phobius"/>
    </source>
</evidence>
<evidence type="ECO:0000313" key="3">
    <source>
        <dbReference type="EMBL" id="ODO06008.1"/>
    </source>
</evidence>
<feature type="compositionally biased region" description="Polar residues" evidence="1">
    <location>
        <begin position="21"/>
        <end position="32"/>
    </location>
</feature>
<feature type="transmembrane region" description="Helical" evidence="2">
    <location>
        <begin position="198"/>
        <end position="215"/>
    </location>
</feature>
<sequence length="347" mass="39451">MLPRTTQDIVHDKETTPLIKQGTSGSTGQNARTLDAQDIPPRGTGHDKIDIWLREQRKLNTGWARAIFPAEMYFAMAVLYSLPVIFWGSKRMMFMEIIFGVVCALAGGLAAGVKFWLDRHVQKVAESSMKVALMDGDEGNAAQFMYNRAVPVDFVDKKNEKHEFHCFPPAQFYPVPLPPTSFPLFRETSFYVDETHSFPPFVFASTLVVMIMSSADDGRDALPWWEFVFGITLGVGLMLLLWSLALICGPKYCVQERRKAATSQSQEWKGFIWMQEQMGWWGVLAMEQSLGNERMCTLKAAMREEERRYVDERNKLLQTRIAQGRSSQHEYEALSKSINVELLNGAV</sequence>
<feature type="transmembrane region" description="Helical" evidence="2">
    <location>
        <begin position="66"/>
        <end position="87"/>
    </location>
</feature>
<keyword evidence="2" id="KW-1133">Transmembrane helix</keyword>
<evidence type="ECO:0000256" key="1">
    <source>
        <dbReference type="SAM" id="MobiDB-lite"/>
    </source>
</evidence>
<evidence type="ECO:0000313" key="4">
    <source>
        <dbReference type="Proteomes" id="UP000095149"/>
    </source>
</evidence>
<name>A0A1E3JYR3_9TREE</name>
<gene>
    <name evidence="3" type="ORF">I350_05069</name>
</gene>
<feature type="region of interest" description="Disordered" evidence="1">
    <location>
        <begin position="13"/>
        <end position="39"/>
    </location>
</feature>
<reference evidence="3 4" key="1">
    <citation type="submission" date="2016-06" db="EMBL/GenBank/DDBJ databases">
        <title>Evolution of pathogenesis and genome organization in the Tremellales.</title>
        <authorList>
            <person name="Cuomo C."/>
            <person name="Litvintseva A."/>
            <person name="Heitman J."/>
            <person name="Chen Y."/>
            <person name="Sun S."/>
            <person name="Springer D."/>
            <person name="Dromer F."/>
            <person name="Young S."/>
            <person name="Zeng Q."/>
            <person name="Chapman S."/>
            <person name="Gujja S."/>
            <person name="Saif S."/>
            <person name="Birren B."/>
        </authorList>
    </citation>
    <scope>NUCLEOTIDE SEQUENCE [LARGE SCALE GENOMIC DNA]</scope>
    <source>
        <strain evidence="3 4">CBS 6273</strain>
    </source>
</reference>
<protein>
    <submittedName>
        <fullName evidence="3">Uncharacterized protein</fullName>
    </submittedName>
</protein>
<dbReference type="AlphaFoldDB" id="A0A1E3JYR3"/>
<keyword evidence="2" id="KW-0812">Transmembrane</keyword>
<dbReference type="EMBL" id="MEKH01000007">
    <property type="protein sequence ID" value="ODO06008.1"/>
    <property type="molecule type" value="Genomic_DNA"/>
</dbReference>
<comment type="caution">
    <text evidence="3">The sequence shown here is derived from an EMBL/GenBank/DDBJ whole genome shotgun (WGS) entry which is preliminary data.</text>
</comment>
<organism evidence="3 4">
    <name type="scientific">Cryptococcus amylolentus CBS 6273</name>
    <dbReference type="NCBI Taxonomy" id="1296118"/>
    <lineage>
        <taxon>Eukaryota</taxon>
        <taxon>Fungi</taxon>
        <taxon>Dikarya</taxon>
        <taxon>Basidiomycota</taxon>
        <taxon>Agaricomycotina</taxon>
        <taxon>Tremellomycetes</taxon>
        <taxon>Tremellales</taxon>
        <taxon>Cryptococcaceae</taxon>
        <taxon>Cryptococcus</taxon>
    </lineage>
</organism>
<keyword evidence="2" id="KW-0472">Membrane</keyword>